<proteinExistence type="predicted"/>
<keyword evidence="2" id="KW-1185">Reference proteome</keyword>
<protein>
    <submittedName>
        <fullName evidence="1">Uncharacterized protein</fullName>
    </submittedName>
</protein>
<evidence type="ECO:0000313" key="2">
    <source>
        <dbReference type="Proteomes" id="UP001060215"/>
    </source>
</evidence>
<gene>
    <name evidence="1" type="ORF">LOK49_LG03G01670</name>
</gene>
<comment type="caution">
    <text evidence="1">The sequence shown here is derived from an EMBL/GenBank/DDBJ whole genome shotgun (WGS) entry which is preliminary data.</text>
</comment>
<name>A0ACC0IG99_9ERIC</name>
<sequence length="75" mass="8918">MSCRSRLVSSINMEMRGMEKTFSKMKKASGFEDAYLHRIWWEGLGLRYESTFQSRFWVATLQLDLDTHLKSAFEF</sequence>
<reference evidence="1 2" key="1">
    <citation type="journal article" date="2022" name="Plant J.">
        <title>Chromosome-level genome of Camellia lanceoleosa provides a valuable resource for understanding genome evolution and self-incompatibility.</title>
        <authorList>
            <person name="Gong W."/>
            <person name="Xiao S."/>
            <person name="Wang L."/>
            <person name="Liao Z."/>
            <person name="Chang Y."/>
            <person name="Mo W."/>
            <person name="Hu G."/>
            <person name="Li W."/>
            <person name="Zhao G."/>
            <person name="Zhu H."/>
            <person name="Hu X."/>
            <person name="Ji K."/>
            <person name="Xiang X."/>
            <person name="Song Q."/>
            <person name="Yuan D."/>
            <person name="Jin S."/>
            <person name="Zhang L."/>
        </authorList>
    </citation>
    <scope>NUCLEOTIDE SEQUENCE [LARGE SCALE GENOMIC DNA]</scope>
    <source>
        <strain evidence="1">SQ_2022a</strain>
    </source>
</reference>
<dbReference type="Proteomes" id="UP001060215">
    <property type="component" value="Chromosome 6"/>
</dbReference>
<organism evidence="1 2">
    <name type="scientific">Camellia lanceoleosa</name>
    <dbReference type="NCBI Taxonomy" id="1840588"/>
    <lineage>
        <taxon>Eukaryota</taxon>
        <taxon>Viridiplantae</taxon>
        <taxon>Streptophyta</taxon>
        <taxon>Embryophyta</taxon>
        <taxon>Tracheophyta</taxon>
        <taxon>Spermatophyta</taxon>
        <taxon>Magnoliopsida</taxon>
        <taxon>eudicotyledons</taxon>
        <taxon>Gunneridae</taxon>
        <taxon>Pentapetalae</taxon>
        <taxon>asterids</taxon>
        <taxon>Ericales</taxon>
        <taxon>Theaceae</taxon>
        <taxon>Camellia</taxon>
    </lineage>
</organism>
<evidence type="ECO:0000313" key="1">
    <source>
        <dbReference type="EMBL" id="KAI8024043.1"/>
    </source>
</evidence>
<dbReference type="EMBL" id="CM045763">
    <property type="protein sequence ID" value="KAI8024043.1"/>
    <property type="molecule type" value="Genomic_DNA"/>
</dbReference>
<accession>A0ACC0IG99</accession>